<name>A0A2M9HP19_9BIFI</name>
<evidence type="ECO:0000313" key="3">
    <source>
        <dbReference type="Proteomes" id="UP000228755"/>
    </source>
</evidence>
<keyword evidence="1" id="KW-1133">Transmembrane helix</keyword>
<dbReference type="Proteomes" id="UP000228755">
    <property type="component" value="Unassembled WGS sequence"/>
</dbReference>
<keyword evidence="1" id="KW-0812">Transmembrane</keyword>
<dbReference type="EMBL" id="PGLQ01000007">
    <property type="protein sequence ID" value="PJM78550.1"/>
    <property type="molecule type" value="Genomic_DNA"/>
</dbReference>
<proteinExistence type="predicted"/>
<comment type="caution">
    <text evidence="2">The sequence shown here is derived from an EMBL/GenBank/DDBJ whole genome shotgun (WGS) entry which is preliminary data.</text>
</comment>
<gene>
    <name evidence="2" type="ORF">CUU80_08885</name>
</gene>
<accession>A0A2M9HP19</accession>
<organism evidence="2 3">
    <name type="scientific">Bifidobacterium scaligerum</name>
    <dbReference type="NCBI Taxonomy" id="2052656"/>
    <lineage>
        <taxon>Bacteria</taxon>
        <taxon>Bacillati</taxon>
        <taxon>Actinomycetota</taxon>
        <taxon>Actinomycetes</taxon>
        <taxon>Bifidobacteriales</taxon>
        <taxon>Bifidobacteriaceae</taxon>
        <taxon>Bifidobacterium</taxon>
    </lineage>
</organism>
<keyword evidence="3" id="KW-1185">Reference proteome</keyword>
<evidence type="ECO:0000256" key="1">
    <source>
        <dbReference type="SAM" id="Phobius"/>
    </source>
</evidence>
<feature type="transmembrane region" description="Helical" evidence="1">
    <location>
        <begin position="6"/>
        <end position="27"/>
    </location>
</feature>
<protein>
    <submittedName>
        <fullName evidence="2">Uncharacterized protein</fullName>
    </submittedName>
</protein>
<reference evidence="2 3" key="1">
    <citation type="submission" date="2017-11" db="EMBL/GenBank/DDBJ databases">
        <title>Draft genome sequences of strains TRE 1, TRE D, TRE H and TRI 7, isolated from tamarins, belonging to four potential novel Bifidobacterium species.</title>
        <authorList>
            <person name="Mattarelli P."/>
            <person name="Modesto M."/>
            <person name="Bonetti A."/>
            <person name="Puglisi E."/>
            <person name="Morelli L."/>
        </authorList>
    </citation>
    <scope>NUCLEOTIDE SEQUENCE [LARGE SCALE GENOMIC DNA]</scope>
    <source>
        <strain evidence="3">TRED</strain>
    </source>
</reference>
<sequence>MFWLGVLVAELAVLVGLCLFTADYAAVRLSRDRVFLLGCGGMLVLDSAELWHDMKDRHCVSGLMSREQYGRFRKAAQASCRARKIVDFKGFQGVGGKWKRR</sequence>
<keyword evidence="1" id="KW-0472">Membrane</keyword>
<evidence type="ECO:0000313" key="2">
    <source>
        <dbReference type="EMBL" id="PJM78550.1"/>
    </source>
</evidence>
<dbReference type="AlphaFoldDB" id="A0A2M9HP19"/>